<name>A0A4Q7PRY2_9FIRM</name>
<feature type="binding site" evidence="17">
    <location>
        <position position="32"/>
    </location>
    <ligand>
        <name>[4Fe-4S] cluster</name>
        <dbReference type="ChEBI" id="CHEBI:49883"/>
    </ligand>
</feature>
<keyword evidence="12 17" id="KW-0411">Iron-sulfur</keyword>
<evidence type="ECO:0000313" key="19">
    <source>
        <dbReference type="Proteomes" id="UP000292927"/>
    </source>
</evidence>
<keyword evidence="6 17" id="KW-0004">4Fe-4S</keyword>
<evidence type="ECO:0000256" key="14">
    <source>
        <dbReference type="ARBA" id="ARBA00023284"/>
    </source>
</evidence>
<dbReference type="GO" id="GO:0052693">
    <property type="term" value="F:epoxyqueuosine reductase activity"/>
    <property type="evidence" value="ECO:0007669"/>
    <property type="project" value="UniProtKB-UniRule"/>
</dbReference>
<gene>
    <name evidence="17" type="primary">queH</name>
    <name evidence="18" type="ORF">EV209_0134</name>
</gene>
<feature type="binding site" evidence="17">
    <location>
        <position position="114"/>
    </location>
    <ligand>
        <name>[4Fe-4S] cluster</name>
        <dbReference type="ChEBI" id="CHEBI:49883"/>
    </ligand>
</feature>
<evidence type="ECO:0000256" key="3">
    <source>
        <dbReference type="ARBA" id="ARBA00008207"/>
    </source>
</evidence>
<keyword evidence="19" id="KW-1185">Reference proteome</keyword>
<keyword evidence="9 17" id="KW-0671">Queuosine biosynthesis</keyword>
<feature type="binding site" evidence="17">
    <location>
        <position position="117"/>
    </location>
    <ligand>
        <name>[4Fe-4S] cluster</name>
        <dbReference type="ChEBI" id="CHEBI:49883"/>
    </ligand>
</feature>
<dbReference type="PANTHER" id="PTHR36701">
    <property type="entry name" value="EPOXYQUEUOSINE REDUCTASE QUEH"/>
    <property type="match status" value="1"/>
</dbReference>
<dbReference type="EMBL" id="SGXF01000001">
    <property type="protein sequence ID" value="RZT02030.1"/>
    <property type="molecule type" value="Genomic_DNA"/>
</dbReference>
<comment type="similarity">
    <text evidence="3 17">Belongs to the QueH family.</text>
</comment>
<evidence type="ECO:0000256" key="1">
    <source>
        <dbReference type="ARBA" id="ARBA00002268"/>
    </source>
</evidence>
<protein>
    <recommendedName>
        <fullName evidence="5 17">Epoxyqueuosine reductase QueH</fullName>
        <ecNumber evidence="4 17">1.17.99.6</ecNumber>
    </recommendedName>
    <alternativeName>
        <fullName evidence="15 17">Queuosine biosynthesis protein QueH</fullName>
    </alternativeName>
</protein>
<dbReference type="InterPro" id="IPR003828">
    <property type="entry name" value="QueH"/>
</dbReference>
<dbReference type="OrthoDB" id="9801033at2"/>
<keyword evidence="14 17" id="KW-0676">Redox-active center</keyword>
<keyword evidence="7 17" id="KW-0819">tRNA processing</keyword>
<accession>A0A4Q7PRY2</accession>
<evidence type="ECO:0000256" key="10">
    <source>
        <dbReference type="ARBA" id="ARBA00023002"/>
    </source>
</evidence>
<evidence type="ECO:0000256" key="4">
    <source>
        <dbReference type="ARBA" id="ARBA00012622"/>
    </source>
</evidence>
<dbReference type="GO" id="GO:0046872">
    <property type="term" value="F:metal ion binding"/>
    <property type="evidence" value="ECO:0007669"/>
    <property type="project" value="UniProtKB-KW"/>
</dbReference>
<feature type="disulfide bond" description="Redox-active" evidence="17">
    <location>
        <begin position="196"/>
        <end position="198"/>
    </location>
</feature>
<evidence type="ECO:0000256" key="8">
    <source>
        <dbReference type="ARBA" id="ARBA00022723"/>
    </source>
</evidence>
<comment type="caution">
    <text evidence="18">The sequence shown here is derived from an EMBL/GenBank/DDBJ whole genome shotgun (WGS) entry which is preliminary data.</text>
</comment>
<evidence type="ECO:0000256" key="11">
    <source>
        <dbReference type="ARBA" id="ARBA00023004"/>
    </source>
</evidence>
<sequence length="206" mass="23583">MEQKINYQKKMEQELDMLAAEGKIPRLLLHSCCAPCSSYVLEYLSSYFDITIFYYNPNITEEEEYRKRAAEQQRLIREMPLARPAGFLEGNYEPEAFYAMAKGLEEIPEGGARCFGCYRLRLEAAAQAASAGGFDYFTTTLSISPMKNAARLNEIGKELAEIYGTPYLFSDFKKRGGYQRSIQLSAEYGLYRQNYCGCEFSKNRIV</sequence>
<dbReference type="UniPathway" id="UPA00392"/>
<organism evidence="18 19">
    <name type="scientific">Cuneatibacter caecimuris</name>
    <dbReference type="NCBI Taxonomy" id="1796618"/>
    <lineage>
        <taxon>Bacteria</taxon>
        <taxon>Bacillati</taxon>
        <taxon>Bacillota</taxon>
        <taxon>Clostridia</taxon>
        <taxon>Lachnospirales</taxon>
        <taxon>Lachnospiraceae</taxon>
        <taxon>Cuneatibacter</taxon>
    </lineage>
</organism>
<evidence type="ECO:0000256" key="13">
    <source>
        <dbReference type="ARBA" id="ARBA00023157"/>
    </source>
</evidence>
<evidence type="ECO:0000256" key="12">
    <source>
        <dbReference type="ARBA" id="ARBA00023014"/>
    </source>
</evidence>
<feature type="binding site" evidence="17">
    <location>
        <position position="33"/>
    </location>
    <ligand>
        <name>[4Fe-4S] cluster</name>
        <dbReference type="ChEBI" id="CHEBI:49883"/>
    </ligand>
</feature>
<dbReference type="AlphaFoldDB" id="A0A4Q7PRY2"/>
<keyword evidence="8 17" id="KW-0479">Metal-binding</keyword>
<evidence type="ECO:0000256" key="15">
    <source>
        <dbReference type="ARBA" id="ARBA00031446"/>
    </source>
</evidence>
<dbReference type="RefSeq" id="WP_130432059.1">
    <property type="nucleotide sequence ID" value="NZ_SGXF01000001.1"/>
</dbReference>
<proteinExistence type="inferred from homology"/>
<dbReference type="EC" id="1.17.99.6" evidence="4 17"/>
<dbReference type="HAMAP" id="MF_02089">
    <property type="entry name" value="QueH"/>
    <property type="match status" value="1"/>
</dbReference>
<keyword evidence="10 17" id="KW-0560">Oxidoreductase</keyword>
<evidence type="ECO:0000256" key="6">
    <source>
        <dbReference type="ARBA" id="ARBA00022485"/>
    </source>
</evidence>
<dbReference type="Proteomes" id="UP000292927">
    <property type="component" value="Unassembled WGS sequence"/>
</dbReference>
<evidence type="ECO:0000313" key="18">
    <source>
        <dbReference type="EMBL" id="RZT02030.1"/>
    </source>
</evidence>
<comment type="catalytic activity">
    <reaction evidence="16 17">
        <text>epoxyqueuosine(34) in tRNA + AH2 = queuosine(34) in tRNA + A + H2O</text>
        <dbReference type="Rhea" id="RHEA:32159"/>
        <dbReference type="Rhea" id="RHEA-COMP:18571"/>
        <dbReference type="Rhea" id="RHEA-COMP:18582"/>
        <dbReference type="ChEBI" id="CHEBI:13193"/>
        <dbReference type="ChEBI" id="CHEBI:15377"/>
        <dbReference type="ChEBI" id="CHEBI:17499"/>
        <dbReference type="ChEBI" id="CHEBI:194431"/>
        <dbReference type="ChEBI" id="CHEBI:194443"/>
        <dbReference type="EC" id="1.17.99.6"/>
    </reaction>
</comment>
<keyword evidence="13 17" id="KW-1015">Disulfide bond</keyword>
<dbReference type="Pfam" id="PF02677">
    <property type="entry name" value="QueH"/>
    <property type="match status" value="1"/>
</dbReference>
<evidence type="ECO:0000256" key="7">
    <source>
        <dbReference type="ARBA" id="ARBA00022694"/>
    </source>
</evidence>
<dbReference type="GO" id="GO:0008616">
    <property type="term" value="P:tRNA queuosine(34) biosynthetic process"/>
    <property type="evidence" value="ECO:0007669"/>
    <property type="project" value="UniProtKB-UniRule"/>
</dbReference>
<reference evidence="18 19" key="1">
    <citation type="submission" date="2019-02" db="EMBL/GenBank/DDBJ databases">
        <title>Genomic Encyclopedia of Type Strains, Phase IV (KMG-IV): sequencing the most valuable type-strain genomes for metagenomic binning, comparative biology and taxonomic classification.</title>
        <authorList>
            <person name="Goeker M."/>
        </authorList>
    </citation>
    <scope>NUCLEOTIDE SEQUENCE [LARGE SCALE GENOMIC DNA]</scope>
    <source>
        <strain evidence="18 19">DSM 29486</strain>
    </source>
</reference>
<keyword evidence="11 17" id="KW-0408">Iron</keyword>
<evidence type="ECO:0000256" key="17">
    <source>
        <dbReference type="HAMAP-Rule" id="MF_02089"/>
    </source>
</evidence>
<evidence type="ECO:0000256" key="16">
    <source>
        <dbReference type="ARBA" id="ARBA00047415"/>
    </source>
</evidence>
<evidence type="ECO:0000256" key="5">
    <source>
        <dbReference type="ARBA" id="ARBA00016895"/>
    </source>
</evidence>
<comment type="function">
    <text evidence="1 17">Catalyzes the conversion of epoxyqueuosine (oQ) to queuosine (Q), which is a hypermodified base found in the wobble positions of tRNA(Asp), tRNA(Asn), tRNA(His) and tRNA(Tyr).</text>
</comment>
<evidence type="ECO:0000256" key="9">
    <source>
        <dbReference type="ARBA" id="ARBA00022785"/>
    </source>
</evidence>
<comment type="pathway">
    <text evidence="2 17">tRNA modification; tRNA-queuosine biosynthesis.</text>
</comment>
<evidence type="ECO:0000256" key="2">
    <source>
        <dbReference type="ARBA" id="ARBA00004691"/>
    </source>
</evidence>
<dbReference type="PANTHER" id="PTHR36701:SF1">
    <property type="entry name" value="EPOXYQUEUOSINE REDUCTASE QUEH"/>
    <property type="match status" value="1"/>
</dbReference>
<dbReference type="GO" id="GO:0051539">
    <property type="term" value="F:4 iron, 4 sulfur cluster binding"/>
    <property type="evidence" value="ECO:0007669"/>
    <property type="project" value="UniProtKB-UniRule"/>
</dbReference>